<dbReference type="InterPro" id="IPR014710">
    <property type="entry name" value="RmlC-like_jellyroll"/>
</dbReference>
<dbReference type="GO" id="GO:0005829">
    <property type="term" value="C:cytosol"/>
    <property type="evidence" value="ECO:0007669"/>
    <property type="project" value="TreeGrafter"/>
</dbReference>
<comment type="caution">
    <text evidence="2">The sequence shown here is derived from an EMBL/GenBank/DDBJ whole genome shotgun (WGS) entry which is preliminary data.</text>
</comment>
<dbReference type="PANTHER" id="PTHR24567:SF76">
    <property type="entry name" value="CYCLIC NUCLEOTIDE-BINDING DOMAIN PROTEIN"/>
    <property type="match status" value="1"/>
</dbReference>
<dbReference type="InterPro" id="IPR000595">
    <property type="entry name" value="cNMP-bd_dom"/>
</dbReference>
<proteinExistence type="predicted"/>
<dbReference type="EMBL" id="QBKT01000003">
    <property type="protein sequence ID" value="PTX62135.1"/>
    <property type="molecule type" value="Genomic_DNA"/>
</dbReference>
<dbReference type="SUPFAM" id="SSF51206">
    <property type="entry name" value="cAMP-binding domain-like"/>
    <property type="match status" value="1"/>
</dbReference>
<gene>
    <name evidence="2" type="ORF">C8N46_103233</name>
</gene>
<organism evidence="2 3">
    <name type="scientific">Kordia periserrulae</name>
    <dbReference type="NCBI Taxonomy" id="701523"/>
    <lineage>
        <taxon>Bacteria</taxon>
        <taxon>Pseudomonadati</taxon>
        <taxon>Bacteroidota</taxon>
        <taxon>Flavobacteriia</taxon>
        <taxon>Flavobacteriales</taxon>
        <taxon>Flavobacteriaceae</taxon>
        <taxon>Kordia</taxon>
    </lineage>
</organism>
<dbReference type="AlphaFoldDB" id="A0A2T6C1E5"/>
<protein>
    <submittedName>
        <fullName evidence="2">CRP-like cAMP-binding protein</fullName>
    </submittedName>
</protein>
<name>A0A2T6C1E5_9FLAO</name>
<accession>A0A2T6C1E5</accession>
<evidence type="ECO:0000313" key="2">
    <source>
        <dbReference type="EMBL" id="PTX62135.1"/>
    </source>
</evidence>
<dbReference type="RefSeq" id="WP_170110075.1">
    <property type="nucleotide sequence ID" value="NZ_QBKT01000003.1"/>
</dbReference>
<dbReference type="PANTHER" id="PTHR24567">
    <property type="entry name" value="CRP FAMILY TRANSCRIPTIONAL REGULATORY PROTEIN"/>
    <property type="match status" value="1"/>
</dbReference>
<dbReference type="PROSITE" id="PS50042">
    <property type="entry name" value="CNMP_BINDING_3"/>
    <property type="match status" value="1"/>
</dbReference>
<dbReference type="InterPro" id="IPR050397">
    <property type="entry name" value="Env_Response_Regulators"/>
</dbReference>
<keyword evidence="3" id="KW-1185">Reference proteome</keyword>
<dbReference type="GO" id="GO:0003700">
    <property type="term" value="F:DNA-binding transcription factor activity"/>
    <property type="evidence" value="ECO:0007669"/>
    <property type="project" value="TreeGrafter"/>
</dbReference>
<dbReference type="InterPro" id="IPR018490">
    <property type="entry name" value="cNMP-bd_dom_sf"/>
</dbReference>
<feature type="domain" description="Cyclic nucleotide-binding" evidence="1">
    <location>
        <begin position="34"/>
        <end position="136"/>
    </location>
</feature>
<evidence type="ECO:0000259" key="1">
    <source>
        <dbReference type="PROSITE" id="PS50042"/>
    </source>
</evidence>
<dbReference type="Gene3D" id="2.60.120.10">
    <property type="entry name" value="Jelly Rolls"/>
    <property type="match status" value="1"/>
</dbReference>
<dbReference type="CDD" id="cd00038">
    <property type="entry name" value="CAP_ED"/>
    <property type="match status" value="1"/>
</dbReference>
<sequence length="198" mass="23073">MPKATSIVYQIYHDKQLSFTEAEIDFIEKKYRKVTFKKGEIILHAGEKVDCQYFVADGCLRTYLISKSGKEHTIQFAIKGWWISDYIGFFSGTDAALNIECLEDATLYKVSRSDVEDIFNQIPKTERFIRKKLERSFVSLQKRILANLSQTAKERYLNFTHDYPNVEQSVKNYHIASYLGITTESLSRIRKEISFTHS</sequence>
<evidence type="ECO:0000313" key="3">
    <source>
        <dbReference type="Proteomes" id="UP000244090"/>
    </source>
</evidence>
<reference evidence="2 3" key="1">
    <citation type="submission" date="2018-04" db="EMBL/GenBank/DDBJ databases">
        <title>Genomic Encyclopedia of Archaeal and Bacterial Type Strains, Phase II (KMG-II): from individual species to whole genera.</title>
        <authorList>
            <person name="Goeker M."/>
        </authorList>
    </citation>
    <scope>NUCLEOTIDE SEQUENCE [LARGE SCALE GENOMIC DNA]</scope>
    <source>
        <strain evidence="2 3">DSM 25731</strain>
    </source>
</reference>
<dbReference type="Proteomes" id="UP000244090">
    <property type="component" value="Unassembled WGS sequence"/>
</dbReference>
<dbReference type="Pfam" id="PF00027">
    <property type="entry name" value="cNMP_binding"/>
    <property type="match status" value="1"/>
</dbReference>